<evidence type="ECO:0000256" key="1">
    <source>
        <dbReference type="ARBA" id="ARBA00022603"/>
    </source>
</evidence>
<gene>
    <name evidence="4" type="ORF">SAMN02910418_00527</name>
</gene>
<dbReference type="InterPro" id="IPR041698">
    <property type="entry name" value="Methyltransf_25"/>
</dbReference>
<evidence type="ECO:0000259" key="3">
    <source>
        <dbReference type="Pfam" id="PF13649"/>
    </source>
</evidence>
<dbReference type="EMBL" id="FNQV01000003">
    <property type="protein sequence ID" value="SDZ91609.1"/>
    <property type="molecule type" value="Genomic_DNA"/>
</dbReference>
<proteinExistence type="predicted"/>
<feature type="domain" description="Methyltransferase" evidence="3">
    <location>
        <begin position="55"/>
        <end position="165"/>
    </location>
</feature>
<evidence type="ECO:0000256" key="2">
    <source>
        <dbReference type="ARBA" id="ARBA00022679"/>
    </source>
</evidence>
<evidence type="ECO:0000313" key="4">
    <source>
        <dbReference type="EMBL" id="SDZ91609.1"/>
    </source>
</evidence>
<keyword evidence="2 4" id="KW-0808">Transferase</keyword>
<dbReference type="Proteomes" id="UP000199288">
    <property type="component" value="Unassembled WGS sequence"/>
</dbReference>
<dbReference type="GO" id="GO:0008168">
    <property type="term" value="F:methyltransferase activity"/>
    <property type="evidence" value="ECO:0007669"/>
    <property type="project" value="UniProtKB-KW"/>
</dbReference>
<dbReference type="CDD" id="cd02440">
    <property type="entry name" value="AdoMet_MTases"/>
    <property type="match status" value="1"/>
</dbReference>
<dbReference type="Pfam" id="PF13649">
    <property type="entry name" value="Methyltransf_25"/>
    <property type="match status" value="1"/>
</dbReference>
<dbReference type="GO" id="GO:0032259">
    <property type="term" value="P:methylation"/>
    <property type="evidence" value="ECO:0007669"/>
    <property type="project" value="UniProtKB-KW"/>
</dbReference>
<protein>
    <submittedName>
        <fullName evidence="4">Methyltransferase domain-containing protein</fullName>
    </submittedName>
</protein>
<sequence>MGDMTDQARWQRITSANPEHSARYIDRFKQLAARGFDLHGEARAADALVARGALIIDAGCGPGRVAIELAKRGHRVIGLDIDPEFVAEGTTVAADAGVGLDPAVETEDISPGQVRFIEANICEPVPMDVPKADLIVCAGNVITFLDGESPADFLTHIGNSLAPGGRMVIGFGLRRGYSLARYEGDLASSGWVSQSRFSTWQFEPFGADSDFLVDILSRT</sequence>
<keyword evidence="5" id="KW-1185">Reference proteome</keyword>
<organism evidence="4 5">
    <name type="scientific">Bowdeniella nasicola</name>
    <dbReference type="NCBI Taxonomy" id="208480"/>
    <lineage>
        <taxon>Bacteria</taxon>
        <taxon>Bacillati</taxon>
        <taxon>Actinomycetota</taxon>
        <taxon>Actinomycetes</taxon>
        <taxon>Actinomycetales</taxon>
        <taxon>Actinomycetaceae</taxon>
        <taxon>Bowdeniella</taxon>
    </lineage>
</organism>
<name>A0A1H3WWT9_9ACTO</name>
<dbReference type="Gene3D" id="3.40.50.150">
    <property type="entry name" value="Vaccinia Virus protein VP39"/>
    <property type="match status" value="1"/>
</dbReference>
<reference evidence="5" key="1">
    <citation type="submission" date="2016-10" db="EMBL/GenBank/DDBJ databases">
        <authorList>
            <person name="Varghese N."/>
            <person name="Submissions S."/>
        </authorList>
    </citation>
    <scope>NUCLEOTIDE SEQUENCE [LARGE SCALE GENOMIC DNA]</scope>
    <source>
        <strain evidence="5">KPR-1</strain>
    </source>
</reference>
<keyword evidence="1 4" id="KW-0489">Methyltransferase</keyword>
<dbReference type="SUPFAM" id="SSF53335">
    <property type="entry name" value="S-adenosyl-L-methionine-dependent methyltransferases"/>
    <property type="match status" value="1"/>
</dbReference>
<dbReference type="PANTHER" id="PTHR43861">
    <property type="entry name" value="TRANS-ACONITATE 2-METHYLTRANSFERASE-RELATED"/>
    <property type="match status" value="1"/>
</dbReference>
<accession>A0A1H3WWT9</accession>
<dbReference type="PANTHER" id="PTHR43861:SF1">
    <property type="entry name" value="TRANS-ACONITATE 2-METHYLTRANSFERASE"/>
    <property type="match status" value="1"/>
</dbReference>
<evidence type="ECO:0000313" key="5">
    <source>
        <dbReference type="Proteomes" id="UP000199288"/>
    </source>
</evidence>
<dbReference type="InterPro" id="IPR029063">
    <property type="entry name" value="SAM-dependent_MTases_sf"/>
</dbReference>
<dbReference type="AlphaFoldDB" id="A0A1H3WWT9"/>